<evidence type="ECO:0000313" key="2">
    <source>
        <dbReference type="EMBL" id="KAJ5355149.1"/>
    </source>
</evidence>
<name>A0A9W9USQ0_9EURO</name>
<accession>A0A9W9USQ0</accession>
<feature type="compositionally biased region" description="Basic and acidic residues" evidence="1">
    <location>
        <begin position="71"/>
        <end position="82"/>
    </location>
</feature>
<reference evidence="2" key="1">
    <citation type="submission" date="2022-11" db="EMBL/GenBank/DDBJ databases">
        <authorList>
            <person name="Petersen C."/>
        </authorList>
    </citation>
    <scope>NUCLEOTIDE SEQUENCE</scope>
    <source>
        <strain evidence="2">IBT 29864</strain>
    </source>
</reference>
<dbReference type="GeneID" id="81444453"/>
<comment type="caution">
    <text evidence="2">The sequence shown here is derived from an EMBL/GenBank/DDBJ whole genome shotgun (WGS) entry which is preliminary data.</text>
</comment>
<protein>
    <submittedName>
        <fullName evidence="2">Uncharacterized protein</fullName>
    </submittedName>
</protein>
<evidence type="ECO:0000313" key="3">
    <source>
        <dbReference type="Proteomes" id="UP001147782"/>
    </source>
</evidence>
<proteinExistence type="predicted"/>
<sequence>MRMDPKNLVIIPQGDRRQHLVLPLKDVPGFRPTCSDPTKTVDINTAKDHRFAGYDDLAALPWTVEDPTTPHPERSKDTKVTKDPQTPASTPKKSKKTTNDDQNALIVDIYACVGTKSGTTAPPWKDFAFMTNILRRCYL</sequence>
<dbReference type="AlphaFoldDB" id="A0A9W9USQ0"/>
<feature type="region of interest" description="Disordered" evidence="1">
    <location>
        <begin position="62"/>
        <end position="100"/>
    </location>
</feature>
<keyword evidence="3" id="KW-1185">Reference proteome</keyword>
<gene>
    <name evidence="2" type="ORF">N7496_012361</name>
</gene>
<dbReference type="EMBL" id="JAPZBS010000010">
    <property type="protein sequence ID" value="KAJ5355149.1"/>
    <property type="molecule type" value="Genomic_DNA"/>
</dbReference>
<dbReference type="Proteomes" id="UP001147782">
    <property type="component" value="Unassembled WGS sequence"/>
</dbReference>
<dbReference type="RefSeq" id="XP_056549172.1">
    <property type="nucleotide sequence ID" value="XM_056705274.1"/>
</dbReference>
<reference evidence="2" key="2">
    <citation type="journal article" date="2023" name="IMA Fungus">
        <title>Comparative genomic study of the Penicillium genus elucidates a diverse pangenome and 15 lateral gene transfer events.</title>
        <authorList>
            <person name="Petersen C."/>
            <person name="Sorensen T."/>
            <person name="Nielsen M.R."/>
            <person name="Sondergaard T.E."/>
            <person name="Sorensen J.L."/>
            <person name="Fitzpatrick D.A."/>
            <person name="Frisvad J.C."/>
            <person name="Nielsen K.L."/>
        </authorList>
    </citation>
    <scope>NUCLEOTIDE SEQUENCE</scope>
    <source>
        <strain evidence="2">IBT 29864</strain>
    </source>
</reference>
<evidence type="ECO:0000256" key="1">
    <source>
        <dbReference type="SAM" id="MobiDB-lite"/>
    </source>
</evidence>
<organism evidence="2 3">
    <name type="scientific">Penicillium cataractarum</name>
    <dbReference type="NCBI Taxonomy" id="2100454"/>
    <lineage>
        <taxon>Eukaryota</taxon>
        <taxon>Fungi</taxon>
        <taxon>Dikarya</taxon>
        <taxon>Ascomycota</taxon>
        <taxon>Pezizomycotina</taxon>
        <taxon>Eurotiomycetes</taxon>
        <taxon>Eurotiomycetidae</taxon>
        <taxon>Eurotiales</taxon>
        <taxon>Aspergillaceae</taxon>
        <taxon>Penicillium</taxon>
    </lineage>
</organism>